<dbReference type="OrthoDB" id="358393at2"/>
<evidence type="ECO:0000313" key="1">
    <source>
        <dbReference type="EMBL" id="MBC8612012.1"/>
    </source>
</evidence>
<dbReference type="InterPro" id="IPR032358">
    <property type="entry name" value="DUF4867"/>
</dbReference>
<dbReference type="AlphaFoldDB" id="A0A8J6U193"/>
<organism evidence="1 2">
    <name type="scientific">Massiliimalia timonensis</name>
    <dbReference type="NCBI Taxonomy" id="1987501"/>
    <lineage>
        <taxon>Bacteria</taxon>
        <taxon>Bacillati</taxon>
        <taxon>Bacillota</taxon>
        <taxon>Clostridia</taxon>
        <taxon>Eubacteriales</taxon>
        <taxon>Oscillospiraceae</taxon>
        <taxon>Massiliimalia</taxon>
    </lineage>
</organism>
<gene>
    <name evidence="1" type="ORF">H8702_13020</name>
</gene>
<dbReference type="RefSeq" id="WP_093987604.1">
    <property type="nucleotide sequence ID" value="NZ_FYDD01000002.1"/>
</dbReference>
<dbReference type="Pfam" id="PF16161">
    <property type="entry name" value="DUF4867"/>
    <property type="match status" value="1"/>
</dbReference>
<dbReference type="SUPFAM" id="SSF51182">
    <property type="entry name" value="RmlC-like cupins"/>
    <property type="match status" value="1"/>
</dbReference>
<protein>
    <submittedName>
        <fullName evidence="1">DUF4867 family protein</fullName>
    </submittedName>
</protein>
<dbReference type="InterPro" id="IPR011051">
    <property type="entry name" value="RmlC_Cupin_sf"/>
</dbReference>
<comment type="caution">
    <text evidence="1">The sequence shown here is derived from an EMBL/GenBank/DDBJ whole genome shotgun (WGS) entry which is preliminary data.</text>
</comment>
<evidence type="ECO:0000313" key="2">
    <source>
        <dbReference type="Proteomes" id="UP000632659"/>
    </source>
</evidence>
<keyword evidence="2" id="KW-1185">Reference proteome</keyword>
<dbReference type="EMBL" id="JACRTL010000010">
    <property type="protein sequence ID" value="MBC8612012.1"/>
    <property type="molecule type" value="Genomic_DNA"/>
</dbReference>
<dbReference type="Proteomes" id="UP000632659">
    <property type="component" value="Unassembled WGS sequence"/>
</dbReference>
<sequence length="205" mass="22652">MKIYQVTDPQFQKYGTVLKDYDFTELCKAMMETPLPDDVAYVPSVPELEACKVFEDLTVKGYGELPIQIGYCNGHNHLLNAVEYHRSSEMDIAATDLILLLGCQQDIRDDLTYDTANIEAFLLPAGVGVELYATTLHYAPCSVDGKGFRCVVVLPKGTNTDLEQNHANGEDKLITAKNKWLIGHKEGGFSGNEFIGLVGENISVE</sequence>
<proteinExistence type="predicted"/>
<accession>A0A8J6U193</accession>
<reference evidence="1" key="1">
    <citation type="submission" date="2020-08" db="EMBL/GenBank/DDBJ databases">
        <title>Genome public.</title>
        <authorList>
            <person name="Liu C."/>
            <person name="Sun Q."/>
        </authorList>
    </citation>
    <scope>NUCLEOTIDE SEQUENCE</scope>
    <source>
        <strain evidence="1">NSJ-15</strain>
    </source>
</reference>
<name>A0A8J6U193_9FIRM</name>